<organism evidence="1 2">
    <name type="scientific">Dioscorea cayennensis subsp. rotundata</name>
    <name type="common">White Guinea yam</name>
    <name type="synonym">Dioscorea rotundata</name>
    <dbReference type="NCBI Taxonomy" id="55577"/>
    <lineage>
        <taxon>Eukaryota</taxon>
        <taxon>Viridiplantae</taxon>
        <taxon>Streptophyta</taxon>
        <taxon>Embryophyta</taxon>
        <taxon>Tracheophyta</taxon>
        <taxon>Spermatophyta</taxon>
        <taxon>Magnoliopsida</taxon>
        <taxon>Liliopsida</taxon>
        <taxon>Dioscoreales</taxon>
        <taxon>Dioscoreaceae</taxon>
        <taxon>Dioscorea</taxon>
    </lineage>
</organism>
<evidence type="ECO:0000313" key="1">
    <source>
        <dbReference type="Proteomes" id="UP001515500"/>
    </source>
</evidence>
<dbReference type="RefSeq" id="XP_039140504.1">
    <property type="nucleotide sequence ID" value="XM_039284570.1"/>
</dbReference>
<dbReference type="AlphaFoldDB" id="A0AB40CQT9"/>
<dbReference type="Proteomes" id="UP001515500">
    <property type="component" value="Chromosome 15"/>
</dbReference>
<dbReference type="PANTHER" id="PTHR31973:SF187">
    <property type="entry name" value="MUTATOR TRANSPOSASE MUDRA PROTEIN"/>
    <property type="match status" value="1"/>
</dbReference>
<keyword evidence="1" id="KW-1185">Reference proteome</keyword>
<sequence>MLFTCDDPCLNALTFTLVDTSDCSKEVDVYLKKIANNEEGVQGVKEETEIDEMTVGLVDVDCEESEEGEEGEEYDESEEYEEEGDLEEVLLDEEEVVNTTRVRVEVEVEVEVDSDGDVETEYARSEELQSCSSTDEDYMIPIKPKFAEFNEEVDMRNPQFKIGMKFRSFKQFKDPVKNYGIKNRYSMKFKPNDKRKYWIARNYLEQFRADPTWKIVGVIQAIKTNQEVDITRLQAYKAKCIAYRLIDGDEESQMKSLYDYRLELLKTHPGSTVIVSCTDEGVFKSFYVSLAPLKTGVYGGQLLCAVGIDGNDCIDPIAWSMVSKENRETWKDLLQKITQLQVLAQDLNITNSRQWVFMSDRQKVLFIDNVQ</sequence>
<proteinExistence type="predicted"/>
<reference evidence="2" key="1">
    <citation type="submission" date="2025-08" db="UniProtKB">
        <authorList>
            <consortium name="RefSeq"/>
        </authorList>
    </citation>
    <scope>IDENTIFICATION</scope>
</reference>
<dbReference type="PANTHER" id="PTHR31973">
    <property type="entry name" value="POLYPROTEIN, PUTATIVE-RELATED"/>
    <property type="match status" value="1"/>
</dbReference>
<gene>
    <name evidence="2" type="primary">LOC120277718</name>
</gene>
<dbReference type="GeneID" id="120277718"/>
<name>A0AB40CQT9_DIOCR</name>
<protein>
    <submittedName>
        <fullName evidence="2">Uncharacterized protein LOC120277718</fullName>
    </submittedName>
</protein>
<evidence type="ECO:0000313" key="2">
    <source>
        <dbReference type="RefSeq" id="XP_039140504.1"/>
    </source>
</evidence>
<accession>A0AB40CQT9</accession>